<reference evidence="3 4" key="1">
    <citation type="submission" date="2016-06" db="EMBL/GenBank/DDBJ databases">
        <title>Evolution of pathogenesis and genome organization in the Tremellales.</title>
        <authorList>
            <person name="Cuomo C."/>
            <person name="Litvintseva A."/>
            <person name="Heitman J."/>
            <person name="Chen Y."/>
            <person name="Sun S."/>
            <person name="Springer D."/>
            <person name="Dromer F."/>
            <person name="Young S."/>
            <person name="Zeng Q."/>
            <person name="Chapman S."/>
            <person name="Gujja S."/>
            <person name="Saif S."/>
            <person name="Birren B."/>
        </authorList>
    </citation>
    <scope>NUCLEOTIDE SEQUENCE [LARGE SCALE GENOMIC DNA]</scope>
    <source>
        <strain evidence="3 4">ATCC 28783</strain>
    </source>
</reference>
<comment type="caution">
    <text evidence="3">The sequence shown here is derived from an EMBL/GenBank/DDBJ whole genome shotgun (WGS) entry which is preliminary data.</text>
</comment>
<keyword evidence="4" id="KW-1185">Reference proteome</keyword>
<evidence type="ECO:0000256" key="1">
    <source>
        <dbReference type="SAM" id="MobiDB-lite"/>
    </source>
</evidence>
<feature type="compositionally biased region" description="Low complexity" evidence="1">
    <location>
        <begin position="67"/>
        <end position="84"/>
    </location>
</feature>
<evidence type="ECO:0000313" key="4">
    <source>
        <dbReference type="Proteomes" id="UP000289152"/>
    </source>
</evidence>
<dbReference type="InParanoid" id="A0A4Q1BPI1"/>
<feature type="compositionally biased region" description="Pro residues" evidence="1">
    <location>
        <begin position="27"/>
        <end position="36"/>
    </location>
</feature>
<sequence length="153" mass="16537">MPIIIASLVFAVTLSLLPYVETEDHLPPPSPPPPSKPRSNQDKKLNAITFPSSGNIECGHLRDRSDSVSSDTSTSSEGSQTTISEIGERKLRPGMKRTDTEYHISNLPPLPLRKRCTSLPSSPSASNPNSTRSSPSLSPEAEVDITFPRDSKA</sequence>
<dbReference type="VEuPathDB" id="FungiDB:TREMEDRAFT_60355"/>
<keyword evidence="2" id="KW-0732">Signal</keyword>
<feature type="compositionally biased region" description="Basic and acidic residues" evidence="1">
    <location>
        <begin position="86"/>
        <end position="102"/>
    </location>
</feature>
<dbReference type="EMBL" id="SDIL01000028">
    <property type="protein sequence ID" value="RXK39710.1"/>
    <property type="molecule type" value="Genomic_DNA"/>
</dbReference>
<evidence type="ECO:0000256" key="2">
    <source>
        <dbReference type="SAM" id="SignalP"/>
    </source>
</evidence>
<evidence type="ECO:0000313" key="3">
    <source>
        <dbReference type="EMBL" id="RXK39710.1"/>
    </source>
</evidence>
<organism evidence="3 4">
    <name type="scientific">Tremella mesenterica</name>
    <name type="common">Jelly fungus</name>
    <dbReference type="NCBI Taxonomy" id="5217"/>
    <lineage>
        <taxon>Eukaryota</taxon>
        <taxon>Fungi</taxon>
        <taxon>Dikarya</taxon>
        <taxon>Basidiomycota</taxon>
        <taxon>Agaricomycotina</taxon>
        <taxon>Tremellomycetes</taxon>
        <taxon>Tremellales</taxon>
        <taxon>Tremellaceae</taxon>
        <taxon>Tremella</taxon>
    </lineage>
</organism>
<feature type="region of interest" description="Disordered" evidence="1">
    <location>
        <begin position="23"/>
        <end position="153"/>
    </location>
</feature>
<proteinExistence type="predicted"/>
<dbReference type="AlphaFoldDB" id="A0A4Q1BPI1"/>
<accession>A0A4Q1BPI1</accession>
<protein>
    <submittedName>
        <fullName evidence="3">Uncharacterized protein</fullName>
    </submittedName>
</protein>
<gene>
    <name evidence="3" type="ORF">M231_03065</name>
</gene>
<name>A0A4Q1BPI1_TREME</name>
<feature type="compositionally biased region" description="Low complexity" evidence="1">
    <location>
        <begin position="117"/>
        <end position="139"/>
    </location>
</feature>
<dbReference type="Proteomes" id="UP000289152">
    <property type="component" value="Unassembled WGS sequence"/>
</dbReference>
<feature type="chain" id="PRO_5020789927" evidence="2">
    <location>
        <begin position="23"/>
        <end position="153"/>
    </location>
</feature>
<feature type="signal peptide" evidence="2">
    <location>
        <begin position="1"/>
        <end position="22"/>
    </location>
</feature>